<dbReference type="InterPro" id="IPR006311">
    <property type="entry name" value="TAT_signal"/>
</dbReference>
<dbReference type="EMBL" id="JBHRWR010000022">
    <property type="protein sequence ID" value="MFC3577060.1"/>
    <property type="molecule type" value="Genomic_DNA"/>
</dbReference>
<accession>A0ABV7SP79</accession>
<evidence type="ECO:0000313" key="3">
    <source>
        <dbReference type="Proteomes" id="UP001595701"/>
    </source>
</evidence>
<feature type="signal peptide" evidence="1">
    <location>
        <begin position="1"/>
        <end position="27"/>
    </location>
</feature>
<name>A0ABV7SP79_9ACTN</name>
<sequence>MSRRSLLGYSGTAAAGAVLGTAGSAQAGEVEAAGAPTVEFPLGTQFSGSSRIGDADSGGYMAITFTFEPDGTIPAENAITATEVANALSEFAVSRGWPPITFSGRPAPVAIN</sequence>
<evidence type="ECO:0000256" key="1">
    <source>
        <dbReference type="SAM" id="SignalP"/>
    </source>
</evidence>
<keyword evidence="1" id="KW-0732">Signal</keyword>
<comment type="caution">
    <text evidence="2">The sequence shown here is derived from an EMBL/GenBank/DDBJ whole genome shotgun (WGS) entry which is preliminary data.</text>
</comment>
<feature type="chain" id="PRO_5047381275" description="Tat pathway signal sequence domain protein" evidence="1">
    <location>
        <begin position="28"/>
        <end position="112"/>
    </location>
</feature>
<protein>
    <recommendedName>
        <fullName evidence="4">Tat pathway signal sequence domain protein</fullName>
    </recommendedName>
</protein>
<dbReference type="Proteomes" id="UP001595701">
    <property type="component" value="Unassembled WGS sequence"/>
</dbReference>
<reference evidence="3" key="1">
    <citation type="journal article" date="2019" name="Int. J. Syst. Evol. Microbiol.">
        <title>The Global Catalogue of Microorganisms (GCM) 10K type strain sequencing project: providing services to taxonomists for standard genome sequencing and annotation.</title>
        <authorList>
            <consortium name="The Broad Institute Genomics Platform"/>
            <consortium name="The Broad Institute Genome Sequencing Center for Infectious Disease"/>
            <person name="Wu L."/>
            <person name="Ma J."/>
        </authorList>
    </citation>
    <scope>NUCLEOTIDE SEQUENCE [LARGE SCALE GENOMIC DNA]</scope>
    <source>
        <strain evidence="3">CGMCC 4.7035</strain>
    </source>
</reference>
<dbReference type="PROSITE" id="PS51318">
    <property type="entry name" value="TAT"/>
    <property type="match status" value="1"/>
</dbReference>
<keyword evidence="3" id="KW-1185">Reference proteome</keyword>
<gene>
    <name evidence="2" type="ORF">ACFOZ0_28030</name>
</gene>
<organism evidence="2 3">
    <name type="scientific">Streptomyces yaanensis</name>
    <dbReference type="NCBI Taxonomy" id="1142239"/>
    <lineage>
        <taxon>Bacteria</taxon>
        <taxon>Bacillati</taxon>
        <taxon>Actinomycetota</taxon>
        <taxon>Actinomycetes</taxon>
        <taxon>Kitasatosporales</taxon>
        <taxon>Streptomycetaceae</taxon>
        <taxon>Streptomyces</taxon>
    </lineage>
</organism>
<dbReference type="RefSeq" id="WP_310781144.1">
    <property type="nucleotide sequence ID" value="NZ_JBHRWR010000022.1"/>
</dbReference>
<proteinExistence type="predicted"/>
<evidence type="ECO:0000313" key="2">
    <source>
        <dbReference type="EMBL" id="MFC3577060.1"/>
    </source>
</evidence>
<evidence type="ECO:0008006" key="4">
    <source>
        <dbReference type="Google" id="ProtNLM"/>
    </source>
</evidence>